<keyword evidence="1" id="KW-0802">TPR repeat</keyword>
<protein>
    <recommendedName>
        <fullName evidence="4">Tetratricopeptide repeat protein</fullName>
    </recommendedName>
</protein>
<dbReference type="InterPro" id="IPR011990">
    <property type="entry name" value="TPR-like_helical_dom_sf"/>
</dbReference>
<evidence type="ECO:0000313" key="3">
    <source>
        <dbReference type="Proteomes" id="UP001344447"/>
    </source>
</evidence>
<dbReference type="AlphaFoldDB" id="A0AAN7YPD1"/>
<feature type="repeat" description="TPR" evidence="1">
    <location>
        <begin position="58"/>
        <end position="91"/>
    </location>
</feature>
<dbReference type="SMART" id="SM00028">
    <property type="entry name" value="TPR"/>
    <property type="match status" value="6"/>
</dbReference>
<proteinExistence type="predicted"/>
<dbReference type="InterPro" id="IPR019734">
    <property type="entry name" value="TPR_rpt"/>
</dbReference>
<dbReference type="SUPFAM" id="SSF48452">
    <property type="entry name" value="TPR-like"/>
    <property type="match status" value="2"/>
</dbReference>
<evidence type="ECO:0000256" key="1">
    <source>
        <dbReference type="PROSITE-ProRule" id="PRU00339"/>
    </source>
</evidence>
<organism evidence="2 3">
    <name type="scientific">Dictyostelium firmibasis</name>
    <dbReference type="NCBI Taxonomy" id="79012"/>
    <lineage>
        <taxon>Eukaryota</taxon>
        <taxon>Amoebozoa</taxon>
        <taxon>Evosea</taxon>
        <taxon>Eumycetozoa</taxon>
        <taxon>Dictyostelia</taxon>
        <taxon>Dictyosteliales</taxon>
        <taxon>Dictyosteliaceae</taxon>
        <taxon>Dictyostelium</taxon>
    </lineage>
</organism>
<gene>
    <name evidence="2" type="ORF">RB653_007820</name>
</gene>
<dbReference type="Proteomes" id="UP001344447">
    <property type="component" value="Unassembled WGS sequence"/>
</dbReference>
<sequence>MYSIRVDQLIKSGNIPDEFYNSFASKDVKKEFNFMINDDDIERNKGSSDENSEIRSVLEYLYEMGIKYKVNEQYPDAIKYLKDAISLLENQKILLNYTEIYYNKFLSMIYCELGRSSKSMVCLAMEYYDTSLKYWEQNIYTLNSIGVLKEKSNLFKEGVFYLKKAKEINEKYNTTNINLSSLYISWYIATGNSNFLEKSFKYSKVSIENDCKNVLGTLNYVTAFCLDNKPSNAEKLKELLKYYQILSNNFIYLQRLGYFYILNEDLESALLYCLQSLEINPNYQNTHFTLSYIYRKLNFNDYALSFLLPIKNPTSLLNQSSVYLCDRQYSESYDCLLSAIEMIKESHKEETSNLPYFYKALALTLSGMAIYDEAIACLKEALKLIDQNSKFASLSEHLEILIANALMDKKDYKNAIEKLKYIHEKGSTNDFISQLKDLEEGEYKNTIEENSLDRNAIKFSKSLTKKDGKWHLNGELVNNCTKIYNYIAKYDLNNKLIIILGDANRGHYHLAKGGSVQYAGEMSFDNNGEVDKWNNFSGHYKPSSESEHVKSISKLLDFPVERYYSRAMIKTRLENKKLTQNDISQMAKELKEISKGDKNVIERTLKYFN</sequence>
<dbReference type="Gene3D" id="1.25.40.10">
    <property type="entry name" value="Tetratricopeptide repeat domain"/>
    <property type="match status" value="3"/>
</dbReference>
<evidence type="ECO:0008006" key="4">
    <source>
        <dbReference type="Google" id="ProtNLM"/>
    </source>
</evidence>
<accession>A0AAN7YPD1</accession>
<evidence type="ECO:0000313" key="2">
    <source>
        <dbReference type="EMBL" id="KAK5576676.1"/>
    </source>
</evidence>
<dbReference type="EMBL" id="JAVFKY010000005">
    <property type="protein sequence ID" value="KAK5576676.1"/>
    <property type="molecule type" value="Genomic_DNA"/>
</dbReference>
<comment type="caution">
    <text evidence="2">The sequence shown here is derived from an EMBL/GenBank/DDBJ whole genome shotgun (WGS) entry which is preliminary data.</text>
</comment>
<keyword evidence="3" id="KW-1185">Reference proteome</keyword>
<name>A0AAN7YPD1_9MYCE</name>
<reference evidence="2 3" key="1">
    <citation type="submission" date="2023-11" db="EMBL/GenBank/DDBJ databases">
        <title>Dfirmibasis_genome.</title>
        <authorList>
            <person name="Edelbroek B."/>
            <person name="Kjellin J."/>
            <person name="Jerlstrom-Hultqvist J."/>
            <person name="Soderbom F."/>
        </authorList>
    </citation>
    <scope>NUCLEOTIDE SEQUENCE [LARGE SCALE GENOMIC DNA]</scope>
    <source>
        <strain evidence="2 3">TNS-C-14</strain>
    </source>
</reference>
<dbReference type="PROSITE" id="PS50005">
    <property type="entry name" value="TPR"/>
    <property type="match status" value="1"/>
</dbReference>